<dbReference type="Pfam" id="PF13376">
    <property type="entry name" value="OmdA"/>
    <property type="match status" value="1"/>
</dbReference>
<comment type="caution">
    <text evidence="1">The sequence shown here is derived from an EMBL/GenBank/DDBJ whole genome shotgun (WGS) entry which is preliminary data.</text>
</comment>
<evidence type="ECO:0000313" key="1">
    <source>
        <dbReference type="EMBL" id="TYC09715.1"/>
    </source>
</evidence>
<sequence length="69" mass="8045">MKIINSKKDWQPQRCTKSVTIPKALQTALNEKKSFLITFKEVSLRKHPKIGVHIETVKREATKQSRLEK</sequence>
<dbReference type="RefSeq" id="WP_148381413.1">
    <property type="nucleotide sequence ID" value="NZ_VSKN01000020.1"/>
</dbReference>
<evidence type="ECO:0000313" key="2">
    <source>
        <dbReference type="Proteomes" id="UP000323621"/>
    </source>
</evidence>
<protein>
    <submittedName>
        <fullName evidence="1">Uncharacterized protein</fullName>
    </submittedName>
</protein>
<gene>
    <name evidence="1" type="ORF">ES677_12395</name>
</gene>
<dbReference type="EMBL" id="VSKN01000020">
    <property type="protein sequence ID" value="TYC09715.1"/>
    <property type="molecule type" value="Genomic_DNA"/>
</dbReference>
<name>A0ABY3M874_9FLAO</name>
<dbReference type="Proteomes" id="UP000323621">
    <property type="component" value="Unassembled WGS sequence"/>
</dbReference>
<proteinExistence type="predicted"/>
<reference evidence="1 2" key="1">
    <citation type="submission" date="2019-08" db="EMBL/GenBank/DDBJ databases">
        <title>Genomes of Antarctic Bizionia species.</title>
        <authorList>
            <person name="Bowman J.P."/>
        </authorList>
    </citation>
    <scope>NUCLEOTIDE SEQUENCE [LARGE SCALE GENOMIC DNA]</scope>
    <source>
        <strain evidence="1 2">IC164</strain>
    </source>
</reference>
<accession>A0ABY3M874</accession>
<keyword evidence="2" id="KW-1185">Reference proteome</keyword>
<organism evidence="1 2">
    <name type="scientific">Bizionia gelidisalsuginis</name>
    <dbReference type="NCBI Taxonomy" id="291188"/>
    <lineage>
        <taxon>Bacteria</taxon>
        <taxon>Pseudomonadati</taxon>
        <taxon>Bacteroidota</taxon>
        <taxon>Flavobacteriia</taxon>
        <taxon>Flavobacteriales</taxon>
        <taxon>Flavobacteriaceae</taxon>
        <taxon>Bizionia</taxon>
    </lineage>
</organism>